<dbReference type="InterPro" id="IPR038445">
    <property type="entry name" value="NCDase_C_sf"/>
</dbReference>
<comment type="catalytic activity">
    <reaction evidence="4">
        <text>an N-acylsphing-4-enine + H2O = sphing-4-enine + a fatty acid</text>
        <dbReference type="Rhea" id="RHEA:20856"/>
        <dbReference type="ChEBI" id="CHEBI:15377"/>
        <dbReference type="ChEBI" id="CHEBI:28868"/>
        <dbReference type="ChEBI" id="CHEBI:52639"/>
        <dbReference type="ChEBI" id="CHEBI:57756"/>
        <dbReference type="EC" id="3.5.1.23"/>
    </reaction>
</comment>
<keyword evidence="9" id="KW-1185">Reference proteome</keyword>
<dbReference type="GO" id="GO:0046872">
    <property type="term" value="F:metal ion binding"/>
    <property type="evidence" value="ECO:0007669"/>
    <property type="project" value="UniProtKB-KW"/>
</dbReference>
<reference evidence="8 9" key="1">
    <citation type="journal article" date="2020" name="Genome Biol. Evol.">
        <title>A new high-quality draft genome assembly of the Chinese cordyceps Ophiocordyceps sinensis.</title>
        <authorList>
            <person name="Shu R."/>
            <person name="Zhang J."/>
            <person name="Meng Q."/>
            <person name="Zhang H."/>
            <person name="Zhou G."/>
            <person name="Li M."/>
            <person name="Wu P."/>
            <person name="Zhao Y."/>
            <person name="Chen C."/>
            <person name="Qin Q."/>
        </authorList>
    </citation>
    <scope>NUCLEOTIDE SEQUENCE [LARGE SCALE GENOMIC DNA]</scope>
    <source>
        <strain evidence="8 9">IOZ07</strain>
    </source>
</reference>
<feature type="binding site" evidence="3">
    <location>
        <position position="495"/>
    </location>
    <ligand>
        <name>Zn(2+)</name>
        <dbReference type="ChEBI" id="CHEBI:29105"/>
    </ligand>
</feature>
<feature type="chain" id="PRO_5034240754" description="Neutral ceramidase" evidence="5">
    <location>
        <begin position="20"/>
        <end position="690"/>
    </location>
</feature>
<comment type="cofactor">
    <cofactor evidence="3">
        <name>Zn(2+)</name>
        <dbReference type="ChEBI" id="CHEBI:29105"/>
    </cofactor>
    <text evidence="3">Binds 1 zinc ion per subunit.</text>
</comment>
<feature type="domain" description="Neutral/alkaline non-lysosomal ceramidase N-terminal" evidence="6">
    <location>
        <begin position="454"/>
        <end position="524"/>
    </location>
</feature>
<feature type="signal peptide" evidence="5">
    <location>
        <begin position="1"/>
        <end position="19"/>
    </location>
</feature>
<evidence type="ECO:0000313" key="9">
    <source>
        <dbReference type="Proteomes" id="UP000557566"/>
    </source>
</evidence>
<feature type="domain" description="Neutral/alkaline non-lysosomal ceramidase N-terminal" evidence="6">
    <location>
        <begin position="27"/>
        <end position="453"/>
    </location>
</feature>
<organism evidence="8 9">
    <name type="scientific">Ophiocordyceps sinensis</name>
    <dbReference type="NCBI Taxonomy" id="72228"/>
    <lineage>
        <taxon>Eukaryota</taxon>
        <taxon>Fungi</taxon>
        <taxon>Dikarya</taxon>
        <taxon>Ascomycota</taxon>
        <taxon>Pezizomycotina</taxon>
        <taxon>Sordariomycetes</taxon>
        <taxon>Hypocreomycetidae</taxon>
        <taxon>Hypocreales</taxon>
        <taxon>Ophiocordycipitaceae</taxon>
        <taxon>Ophiocordyceps</taxon>
    </lineage>
</organism>
<dbReference type="PANTHER" id="PTHR12670">
    <property type="entry name" value="CERAMIDASE"/>
    <property type="match status" value="1"/>
</dbReference>
<dbReference type="InterPro" id="IPR031331">
    <property type="entry name" value="NEUT/ALK_ceramidase_C"/>
</dbReference>
<feature type="binding site" evidence="3">
    <location>
        <position position="232"/>
    </location>
    <ligand>
        <name>Zn(2+)</name>
        <dbReference type="ChEBI" id="CHEBI:29105"/>
    </ligand>
</feature>
<evidence type="ECO:0000256" key="4">
    <source>
        <dbReference type="RuleBase" id="RU366019"/>
    </source>
</evidence>
<dbReference type="InterPro" id="IPR006823">
    <property type="entry name" value="Ceramidase_alk"/>
</dbReference>
<sequence>MLSALLVALSLLLCSVAAAARGHGDKYLIGVGKADITGPVVEIGFAGYANLQQVGSGLRQRLHSRAFVIADAQNPKDRFVYLVLDTQSGDTATRFGVLDGLKALGDEYKLYRHNNVALTGTHSHAGPGAWFNYLLPQITTRGFDKQSYQALVDGAVLSIKRAHENLQEGFLDVGTTTIQDGAINRSLFAYLANPKAEREQYDADTDTTMTLLRFRRASDHKSMGVLTWFPVHGTSLLGNHTHAAADNKGVAAWMLEEAMQGDSSATHDFVAGFSQANVGDTTPNVLGAYCDDGSGQQCSLEKSTCADGKSQSCHGRGPGFRELDRGVKSCFEIGRRQFVGAKKIHDSLDASGTPVVGSSVKAFHFFHDMRFWEFTLPNGSKAMTCPAALGYSFAAGTSDWPGAFDFTQGDSGKPNANPLWRLVSGMLRTPSKEQKRCQGAKPILLDVGEMDKPPSEATTMSGRRWKAAVAKEAARFLDEDPIVVLGGPGNSYSHYCATPEEYEIQRYEGASTLFGPHQLDAFVNLTVGNMHYLDPKSTGSPDQGDLPPDNRNRALSFIPGVVLDSHPPRSDFGRTIRQPGPSHALGAIVNVTFQGANPRNNLRLEQTFAAVEQQGPDSSWRRVRDDRDWFLVYSWRRTNWRLGHSEVDIWWETAGNARAGTYRFKYYGDSKPLFGRIKPFEGTSSSFRLS</sequence>
<dbReference type="GO" id="GO:0042759">
    <property type="term" value="P:long-chain fatty acid biosynthetic process"/>
    <property type="evidence" value="ECO:0007669"/>
    <property type="project" value="TreeGrafter"/>
</dbReference>
<evidence type="ECO:0000259" key="6">
    <source>
        <dbReference type="Pfam" id="PF04734"/>
    </source>
</evidence>
<protein>
    <recommendedName>
        <fullName evidence="4">Neutral ceramidase</fullName>
        <ecNumber evidence="4">3.5.1.23</ecNumber>
    </recommendedName>
</protein>
<dbReference type="GO" id="GO:0046512">
    <property type="term" value="P:sphingosine biosynthetic process"/>
    <property type="evidence" value="ECO:0007669"/>
    <property type="project" value="TreeGrafter"/>
</dbReference>
<dbReference type="PANTHER" id="PTHR12670:SF20">
    <property type="entry name" value="NEUTRAL CERAMIDASE"/>
    <property type="match status" value="1"/>
</dbReference>
<dbReference type="Gene3D" id="2.60.40.2300">
    <property type="entry name" value="Neutral/alkaline non-lysosomal ceramidase, C-terminal domain"/>
    <property type="match status" value="1"/>
</dbReference>
<evidence type="ECO:0000313" key="8">
    <source>
        <dbReference type="EMBL" id="KAF4504734.1"/>
    </source>
</evidence>
<keyword evidence="4" id="KW-0443">Lipid metabolism</keyword>
<dbReference type="GO" id="GO:0016020">
    <property type="term" value="C:membrane"/>
    <property type="evidence" value="ECO:0007669"/>
    <property type="project" value="GOC"/>
</dbReference>
<feature type="binding site" evidence="3">
    <location>
        <position position="122"/>
    </location>
    <ligand>
        <name>Zn(2+)</name>
        <dbReference type="ChEBI" id="CHEBI:29105"/>
    </ligand>
</feature>
<dbReference type="GO" id="GO:0017040">
    <property type="term" value="F:N-acylsphingosine amidohydrolase activity"/>
    <property type="evidence" value="ECO:0007669"/>
    <property type="project" value="UniProtKB-UniRule"/>
</dbReference>
<feature type="domain" description="Neutral/alkaline non-lysosomal ceramidase C-terminal" evidence="7">
    <location>
        <begin position="529"/>
        <end position="688"/>
    </location>
</feature>
<keyword evidence="5" id="KW-0732">Signal</keyword>
<keyword evidence="4" id="KW-0746">Sphingolipid metabolism</keyword>
<proteinExistence type="inferred from homology"/>
<comment type="caution">
    <text evidence="8">The sequence shown here is derived from an EMBL/GenBank/DDBJ whole genome shotgun (WGS) entry which is preliminary data.</text>
</comment>
<keyword evidence="2 4" id="KW-0378">Hydrolase</keyword>
<dbReference type="Pfam" id="PF17048">
    <property type="entry name" value="Ceramidse_alk_C"/>
    <property type="match status" value="1"/>
</dbReference>
<dbReference type="Pfam" id="PF04734">
    <property type="entry name" value="Ceramidase_alk"/>
    <property type="match status" value="2"/>
</dbReference>
<accession>A0A8H4LSW0</accession>
<evidence type="ECO:0000256" key="3">
    <source>
        <dbReference type="PIRSR" id="PIRSR606823-2"/>
    </source>
</evidence>
<feature type="binding site" evidence="3">
    <location>
        <position position="456"/>
    </location>
    <ligand>
        <name>Zn(2+)</name>
        <dbReference type="ChEBI" id="CHEBI:29105"/>
    </ligand>
</feature>
<evidence type="ECO:0000259" key="7">
    <source>
        <dbReference type="Pfam" id="PF17048"/>
    </source>
</evidence>
<dbReference type="OrthoDB" id="191371at2759"/>
<comment type="similarity">
    <text evidence="1 4">Belongs to the neutral ceramidase family.</text>
</comment>
<name>A0A8H4LSW0_9HYPO</name>
<dbReference type="AlphaFoldDB" id="A0A8H4LSW0"/>
<evidence type="ECO:0000256" key="2">
    <source>
        <dbReference type="ARBA" id="ARBA00022801"/>
    </source>
</evidence>
<dbReference type="Proteomes" id="UP000557566">
    <property type="component" value="Unassembled WGS sequence"/>
</dbReference>
<dbReference type="InterPro" id="IPR031329">
    <property type="entry name" value="NEUT/ALK_ceramidase_N"/>
</dbReference>
<dbReference type="EC" id="3.5.1.23" evidence="4"/>
<keyword evidence="3" id="KW-0479">Metal-binding</keyword>
<dbReference type="GO" id="GO:0046514">
    <property type="term" value="P:ceramide catabolic process"/>
    <property type="evidence" value="ECO:0007669"/>
    <property type="project" value="InterPro"/>
</dbReference>
<keyword evidence="3" id="KW-0862">Zinc</keyword>
<dbReference type="EMBL" id="JAAVMX010000009">
    <property type="protein sequence ID" value="KAF4504734.1"/>
    <property type="molecule type" value="Genomic_DNA"/>
</dbReference>
<gene>
    <name evidence="8" type="ORF">G6O67_008143</name>
</gene>
<evidence type="ECO:0000256" key="5">
    <source>
        <dbReference type="SAM" id="SignalP"/>
    </source>
</evidence>
<evidence type="ECO:0000256" key="1">
    <source>
        <dbReference type="ARBA" id="ARBA00009835"/>
    </source>
</evidence>
<dbReference type="GO" id="GO:0005576">
    <property type="term" value="C:extracellular region"/>
    <property type="evidence" value="ECO:0007669"/>
    <property type="project" value="TreeGrafter"/>
</dbReference>